<dbReference type="GO" id="GO:0004523">
    <property type="term" value="F:RNA-DNA hybrid ribonuclease activity"/>
    <property type="evidence" value="ECO:0007669"/>
    <property type="project" value="InterPro"/>
</dbReference>
<comment type="caution">
    <text evidence="2">The sequence shown here is derived from an EMBL/GenBank/DDBJ whole genome shotgun (WGS) entry which is preliminary data.</text>
</comment>
<dbReference type="GO" id="GO:0003676">
    <property type="term" value="F:nucleic acid binding"/>
    <property type="evidence" value="ECO:0007669"/>
    <property type="project" value="InterPro"/>
</dbReference>
<accession>A0A2P6Q3S6</accession>
<dbReference type="PANTHER" id="PTHR47074">
    <property type="entry name" value="BNAC02G40300D PROTEIN"/>
    <property type="match status" value="1"/>
</dbReference>
<dbReference type="Gramene" id="PRQ28830">
    <property type="protein sequence ID" value="PRQ28830"/>
    <property type="gene ID" value="RchiOBHm_Chr5g0007231"/>
</dbReference>
<feature type="domain" description="RNase H type-1" evidence="1">
    <location>
        <begin position="29"/>
        <end position="91"/>
    </location>
</feature>
<dbReference type="AlphaFoldDB" id="A0A2P6Q3S6"/>
<sequence length="118" mass="13046">MKCTPPTLWKHLQAEQRVHGHYSLEFNQSPVIFESDCLSLVNSINSGDEDTSHLGRVIEDIQAQLCSLPGSFFQHAYCESNTAAHRMAKQAMLSGLFAHWQGAIPPDLGSLVASYCNI</sequence>
<dbReference type="EMBL" id="PDCK01000043">
    <property type="protein sequence ID" value="PRQ28830.1"/>
    <property type="molecule type" value="Genomic_DNA"/>
</dbReference>
<dbReference type="InterPro" id="IPR002156">
    <property type="entry name" value="RNaseH_domain"/>
</dbReference>
<keyword evidence="3" id="KW-1185">Reference proteome</keyword>
<evidence type="ECO:0000313" key="2">
    <source>
        <dbReference type="EMBL" id="PRQ28830.1"/>
    </source>
</evidence>
<evidence type="ECO:0000313" key="3">
    <source>
        <dbReference type="Proteomes" id="UP000238479"/>
    </source>
</evidence>
<dbReference type="PANTHER" id="PTHR47074:SF48">
    <property type="entry name" value="POLYNUCLEOTIDYL TRANSFERASE, RIBONUCLEASE H-LIKE SUPERFAMILY PROTEIN"/>
    <property type="match status" value="1"/>
</dbReference>
<dbReference type="Pfam" id="PF13456">
    <property type="entry name" value="RVT_3"/>
    <property type="match status" value="1"/>
</dbReference>
<organism evidence="2 3">
    <name type="scientific">Rosa chinensis</name>
    <name type="common">China rose</name>
    <dbReference type="NCBI Taxonomy" id="74649"/>
    <lineage>
        <taxon>Eukaryota</taxon>
        <taxon>Viridiplantae</taxon>
        <taxon>Streptophyta</taxon>
        <taxon>Embryophyta</taxon>
        <taxon>Tracheophyta</taxon>
        <taxon>Spermatophyta</taxon>
        <taxon>Magnoliopsida</taxon>
        <taxon>eudicotyledons</taxon>
        <taxon>Gunneridae</taxon>
        <taxon>Pentapetalae</taxon>
        <taxon>rosids</taxon>
        <taxon>fabids</taxon>
        <taxon>Rosales</taxon>
        <taxon>Rosaceae</taxon>
        <taxon>Rosoideae</taxon>
        <taxon>Rosoideae incertae sedis</taxon>
        <taxon>Rosa</taxon>
    </lineage>
</organism>
<dbReference type="CDD" id="cd06222">
    <property type="entry name" value="RNase_H_like"/>
    <property type="match status" value="1"/>
</dbReference>
<evidence type="ECO:0000259" key="1">
    <source>
        <dbReference type="Pfam" id="PF13456"/>
    </source>
</evidence>
<dbReference type="InterPro" id="IPR052929">
    <property type="entry name" value="RNase_H-like_EbsB-rel"/>
</dbReference>
<dbReference type="Proteomes" id="UP000238479">
    <property type="component" value="Chromosome 5"/>
</dbReference>
<dbReference type="InterPro" id="IPR044730">
    <property type="entry name" value="RNase_H-like_dom_plant"/>
</dbReference>
<gene>
    <name evidence="2" type="ORF">RchiOBHm_Chr5g0007231</name>
</gene>
<dbReference type="OMA" id="AYCESNT"/>
<reference evidence="2 3" key="1">
    <citation type="journal article" date="2018" name="Nat. Genet.">
        <title>The Rosa genome provides new insights in the design of modern roses.</title>
        <authorList>
            <person name="Bendahmane M."/>
        </authorList>
    </citation>
    <scope>NUCLEOTIDE SEQUENCE [LARGE SCALE GENOMIC DNA]</scope>
    <source>
        <strain evidence="3">cv. Old Blush</strain>
    </source>
</reference>
<protein>
    <recommendedName>
        <fullName evidence="1">RNase H type-1 domain-containing protein</fullName>
    </recommendedName>
</protein>
<proteinExistence type="predicted"/>
<name>A0A2P6Q3S6_ROSCH</name>